<dbReference type="AlphaFoldDB" id="D0WJJ6"/>
<keyword evidence="6" id="KW-0808">Transferase</keyword>
<evidence type="ECO:0000256" key="14">
    <source>
        <dbReference type="SAM" id="Phobius"/>
    </source>
</evidence>
<dbReference type="InterPro" id="IPR003660">
    <property type="entry name" value="HAMP_dom"/>
</dbReference>
<keyword evidence="9" id="KW-0418">Kinase</keyword>
<gene>
    <name evidence="16" type="ORF">HMPREF0762_02023</name>
</gene>
<dbReference type="SMART" id="SM00388">
    <property type="entry name" value="HisKA"/>
    <property type="match status" value="1"/>
</dbReference>
<dbReference type="SUPFAM" id="SSF47384">
    <property type="entry name" value="Homodimeric domain of signal transducing histidine kinase"/>
    <property type="match status" value="1"/>
</dbReference>
<evidence type="ECO:0000256" key="9">
    <source>
        <dbReference type="ARBA" id="ARBA00022777"/>
    </source>
</evidence>
<evidence type="ECO:0000256" key="1">
    <source>
        <dbReference type="ARBA" id="ARBA00000085"/>
    </source>
</evidence>
<evidence type="ECO:0000256" key="10">
    <source>
        <dbReference type="ARBA" id="ARBA00022840"/>
    </source>
</evidence>
<evidence type="ECO:0000256" key="5">
    <source>
        <dbReference type="ARBA" id="ARBA00022553"/>
    </source>
</evidence>
<evidence type="ECO:0000313" key="16">
    <source>
        <dbReference type="EMBL" id="EEZ60544.1"/>
    </source>
</evidence>
<dbReference type="Gene3D" id="6.10.340.10">
    <property type="match status" value="1"/>
</dbReference>
<keyword evidence="5" id="KW-0597">Phosphoprotein</keyword>
<keyword evidence="4" id="KW-1003">Cell membrane</keyword>
<dbReference type="InterPro" id="IPR036097">
    <property type="entry name" value="HisK_dim/P_sf"/>
</dbReference>
<dbReference type="GO" id="GO:0000155">
    <property type="term" value="F:phosphorelay sensor kinase activity"/>
    <property type="evidence" value="ECO:0007669"/>
    <property type="project" value="InterPro"/>
</dbReference>
<dbReference type="SMART" id="SM00304">
    <property type="entry name" value="HAMP"/>
    <property type="match status" value="1"/>
</dbReference>
<evidence type="ECO:0000256" key="7">
    <source>
        <dbReference type="ARBA" id="ARBA00022692"/>
    </source>
</evidence>
<feature type="domain" description="HAMP" evidence="15">
    <location>
        <begin position="165"/>
        <end position="217"/>
    </location>
</feature>
<dbReference type="GO" id="GO:0005524">
    <property type="term" value="F:ATP binding"/>
    <property type="evidence" value="ECO:0007669"/>
    <property type="project" value="UniProtKB-KW"/>
</dbReference>
<comment type="caution">
    <text evidence="16">The sequence shown here is derived from an EMBL/GenBank/DDBJ whole genome shotgun (WGS) entry which is preliminary data.</text>
</comment>
<keyword evidence="17" id="KW-1185">Reference proteome</keyword>
<dbReference type="SUPFAM" id="SSF55874">
    <property type="entry name" value="ATPase domain of HSP90 chaperone/DNA topoisomerase II/histidine kinase"/>
    <property type="match status" value="1"/>
</dbReference>
<keyword evidence="10" id="KW-0067">ATP-binding</keyword>
<keyword evidence="13 14" id="KW-0472">Membrane</keyword>
<feature type="transmembrane region" description="Helical" evidence="14">
    <location>
        <begin position="142"/>
        <end position="165"/>
    </location>
</feature>
<sequence length="442" mass="48719">MNKLAYRLIAYVAIALAVGAGVFFGAKTLANWGISSIVDTPAAQEQRLARAADSLQDYIDEHDVSRSDKAALDDWVTRERYVMLQVYGGDRILYDSTMDENLASLDIPGGDSMQWQKTFDVRFSDGEGEAMFYEYYAMGDELAATAASGALATAAFALVLVLLVFRKTRSIGTLNDEVHILEGGDLDYPISVQGDDELGELARSIDDMRKAVLARQTDEDAARRRDYELIASMSHDLRSPLTSLIGYLDILAMGRCTSEQDEKRYLESSRQKAYRVKEISDELFERFLSHDADSSTRLLEECDCRSLIGARIEEGFFELRSIGMEVQVSGMECLEGLSVQADPRAIARAFDNLFGNIRNHGVARGAVRIACSRAEDGACGMRAATITLVNSVRGGESSTHEGAGLGLRVATCIFAHAGWRLSVSQADRTFEARIDFDARERV</sequence>
<dbReference type="GO" id="GO:0005886">
    <property type="term" value="C:plasma membrane"/>
    <property type="evidence" value="ECO:0007669"/>
    <property type="project" value="UniProtKB-SubCell"/>
</dbReference>
<dbReference type="Gene3D" id="1.10.287.130">
    <property type="match status" value="1"/>
</dbReference>
<dbReference type="SUPFAM" id="SSF158472">
    <property type="entry name" value="HAMP domain-like"/>
    <property type="match status" value="1"/>
</dbReference>
<dbReference type="InterPro" id="IPR003661">
    <property type="entry name" value="HisK_dim/P_dom"/>
</dbReference>
<dbReference type="CDD" id="cd00082">
    <property type="entry name" value="HisKA"/>
    <property type="match status" value="1"/>
</dbReference>
<reference evidence="16" key="1">
    <citation type="submission" date="2009-10" db="EMBL/GenBank/DDBJ databases">
        <authorList>
            <person name="Weinstock G."/>
            <person name="Sodergren E."/>
            <person name="Clifton S."/>
            <person name="Fulton L."/>
            <person name="Fulton B."/>
            <person name="Courtney L."/>
            <person name="Fronick C."/>
            <person name="Harrison M."/>
            <person name="Strong C."/>
            <person name="Farmer C."/>
            <person name="Delahaunty K."/>
            <person name="Markovic C."/>
            <person name="Hall O."/>
            <person name="Minx P."/>
            <person name="Tomlinson C."/>
            <person name="Mitreva M."/>
            <person name="Nelson J."/>
            <person name="Hou S."/>
            <person name="Wollam A."/>
            <person name="Pepin K.H."/>
            <person name="Johnson M."/>
            <person name="Bhonagiri V."/>
            <person name="Nash W.E."/>
            <person name="Warren W."/>
            <person name="Chinwalla A."/>
            <person name="Mardis E.R."/>
            <person name="Wilson R.K."/>
        </authorList>
    </citation>
    <scope>NUCLEOTIDE SEQUENCE [LARGE SCALE GENOMIC DNA]</scope>
    <source>
        <strain evidence="16">ATCC 700122</strain>
    </source>
</reference>
<proteinExistence type="predicted"/>
<evidence type="ECO:0000256" key="8">
    <source>
        <dbReference type="ARBA" id="ARBA00022741"/>
    </source>
</evidence>
<dbReference type="PANTHER" id="PTHR45528">
    <property type="entry name" value="SENSOR HISTIDINE KINASE CPXA"/>
    <property type="match status" value="1"/>
</dbReference>
<keyword evidence="11 14" id="KW-1133">Transmembrane helix</keyword>
<dbReference type="Proteomes" id="UP000006001">
    <property type="component" value="Unassembled WGS sequence"/>
</dbReference>
<dbReference type="OrthoDB" id="9806130at2"/>
<evidence type="ECO:0000313" key="17">
    <source>
        <dbReference type="Proteomes" id="UP000006001"/>
    </source>
</evidence>
<evidence type="ECO:0000259" key="15">
    <source>
        <dbReference type="PROSITE" id="PS50885"/>
    </source>
</evidence>
<dbReference type="CDD" id="cd06225">
    <property type="entry name" value="HAMP"/>
    <property type="match status" value="1"/>
</dbReference>
<keyword evidence="8" id="KW-0547">Nucleotide-binding</keyword>
<dbReference type="Pfam" id="PF00672">
    <property type="entry name" value="HAMP"/>
    <property type="match status" value="1"/>
</dbReference>
<dbReference type="PANTHER" id="PTHR45528:SF1">
    <property type="entry name" value="SENSOR HISTIDINE KINASE CPXA"/>
    <property type="match status" value="1"/>
</dbReference>
<organism evidence="16 17">
    <name type="scientific">Slackia exigua (strain ATCC 700122 / DSM 15923 / CIP 105133 / JCM 11022 / KCTC 5966 / S-7)</name>
    <dbReference type="NCBI Taxonomy" id="649764"/>
    <lineage>
        <taxon>Bacteria</taxon>
        <taxon>Bacillati</taxon>
        <taxon>Actinomycetota</taxon>
        <taxon>Coriobacteriia</taxon>
        <taxon>Eggerthellales</taxon>
        <taxon>Eggerthellaceae</taxon>
        <taxon>Slackia</taxon>
    </lineage>
</organism>
<dbReference type="eggNOG" id="COG2770">
    <property type="taxonomic scope" value="Bacteria"/>
</dbReference>
<name>D0WJJ6_SLAES</name>
<dbReference type="eggNOG" id="COG2205">
    <property type="taxonomic scope" value="Bacteria"/>
</dbReference>
<dbReference type="PROSITE" id="PS50885">
    <property type="entry name" value="HAMP"/>
    <property type="match status" value="1"/>
</dbReference>
<dbReference type="Pfam" id="PF00512">
    <property type="entry name" value="HisKA"/>
    <property type="match status" value="1"/>
</dbReference>
<comment type="subcellular location">
    <subcellularLocation>
        <location evidence="2">Cell membrane</location>
        <topology evidence="2">Multi-pass membrane protein</topology>
    </subcellularLocation>
</comment>
<protein>
    <recommendedName>
        <fullName evidence="3">histidine kinase</fullName>
        <ecNumber evidence="3">2.7.13.3</ecNumber>
    </recommendedName>
</protein>
<evidence type="ECO:0000256" key="6">
    <source>
        <dbReference type="ARBA" id="ARBA00022679"/>
    </source>
</evidence>
<evidence type="ECO:0000256" key="3">
    <source>
        <dbReference type="ARBA" id="ARBA00012438"/>
    </source>
</evidence>
<evidence type="ECO:0000256" key="2">
    <source>
        <dbReference type="ARBA" id="ARBA00004651"/>
    </source>
</evidence>
<comment type="catalytic activity">
    <reaction evidence="1">
        <text>ATP + protein L-histidine = ADP + protein N-phospho-L-histidine.</text>
        <dbReference type="EC" id="2.7.13.3"/>
    </reaction>
</comment>
<dbReference type="InterPro" id="IPR050398">
    <property type="entry name" value="HssS/ArlS-like"/>
</dbReference>
<dbReference type="InterPro" id="IPR036890">
    <property type="entry name" value="HATPase_C_sf"/>
</dbReference>
<accession>D0WJJ6</accession>
<keyword evidence="12" id="KW-0902">Two-component regulatory system</keyword>
<dbReference type="EC" id="2.7.13.3" evidence="3"/>
<evidence type="ECO:0000256" key="4">
    <source>
        <dbReference type="ARBA" id="ARBA00022475"/>
    </source>
</evidence>
<dbReference type="EMBL" id="ACUX02000019">
    <property type="protein sequence ID" value="EEZ60544.1"/>
    <property type="molecule type" value="Genomic_DNA"/>
</dbReference>
<dbReference type="Gene3D" id="3.30.565.10">
    <property type="entry name" value="Histidine kinase-like ATPase, C-terminal domain"/>
    <property type="match status" value="1"/>
</dbReference>
<dbReference type="STRING" id="649764.HMPREF0762_02023"/>
<evidence type="ECO:0000256" key="13">
    <source>
        <dbReference type="ARBA" id="ARBA00023136"/>
    </source>
</evidence>
<evidence type="ECO:0000256" key="11">
    <source>
        <dbReference type="ARBA" id="ARBA00022989"/>
    </source>
</evidence>
<keyword evidence="7 14" id="KW-0812">Transmembrane</keyword>
<feature type="transmembrane region" description="Helical" evidence="14">
    <location>
        <begin position="7"/>
        <end position="26"/>
    </location>
</feature>
<evidence type="ECO:0000256" key="12">
    <source>
        <dbReference type="ARBA" id="ARBA00023012"/>
    </source>
</evidence>
<dbReference type="HOGENOM" id="CLU_000445_89_36_11"/>